<name>A0A0G1GWZ4_9BACT</name>
<evidence type="ECO:0008006" key="3">
    <source>
        <dbReference type="Google" id="ProtNLM"/>
    </source>
</evidence>
<gene>
    <name evidence="1" type="ORF">UW22_C0006G0004</name>
</gene>
<comment type="caution">
    <text evidence="1">The sequence shown here is derived from an EMBL/GenBank/DDBJ whole genome shotgun (WGS) entry which is preliminary data.</text>
</comment>
<dbReference type="EMBL" id="LCHM01000006">
    <property type="protein sequence ID" value="KKT38738.1"/>
    <property type="molecule type" value="Genomic_DNA"/>
</dbReference>
<dbReference type="Pfam" id="PF12686">
    <property type="entry name" value="DUF3800"/>
    <property type="match status" value="1"/>
</dbReference>
<reference evidence="1 2" key="1">
    <citation type="journal article" date="2015" name="Nature">
        <title>rRNA introns, odd ribosomes, and small enigmatic genomes across a large radiation of phyla.</title>
        <authorList>
            <person name="Brown C.T."/>
            <person name="Hug L.A."/>
            <person name="Thomas B.C."/>
            <person name="Sharon I."/>
            <person name="Castelle C.J."/>
            <person name="Singh A."/>
            <person name="Wilkins M.J."/>
            <person name="Williams K.H."/>
            <person name="Banfield J.F."/>
        </authorList>
    </citation>
    <scope>NUCLEOTIDE SEQUENCE [LARGE SCALE GENOMIC DNA]</scope>
</reference>
<dbReference type="InterPro" id="IPR024524">
    <property type="entry name" value="DUF3800"/>
</dbReference>
<organism evidence="1 2">
    <name type="scientific">Candidatus Gottesmanbacteria bacterium GW2011_GWB1_44_11c</name>
    <dbReference type="NCBI Taxonomy" id="1618447"/>
    <lineage>
        <taxon>Bacteria</taxon>
        <taxon>Candidatus Gottesmaniibacteriota</taxon>
    </lineage>
</organism>
<protein>
    <recommendedName>
        <fullName evidence="3">DUF3800 domain-containing protein</fullName>
    </recommendedName>
</protein>
<dbReference type="Proteomes" id="UP000034617">
    <property type="component" value="Unassembled WGS sequence"/>
</dbReference>
<accession>A0A0G1GWZ4</accession>
<evidence type="ECO:0000313" key="1">
    <source>
        <dbReference type="EMBL" id="KKT38738.1"/>
    </source>
</evidence>
<sequence length="263" mass="30895">MNTKHVLFVDESGKPDFDDHVYRHFLLVGVIIPESEIGTVSGYFSYIKRKFNMPLESPFHTYQLLEEPNTKLPTLQAKSFVKSMSEFIETCPFQIIPVHTDKIIFQRKYRIELAKTIKIRFNNKGILYYFSSYKLFQLFIDSLRKSKICGSVCADSRYNQDRDLLDAFLKIRDRQFKRGMLNPYADHAKKLLTSITFANKFTLNSGLELTDFISFIIFAKIQRNLSKFENLDLKVALRAIEMKFISKRKMYGISEKLIDQFIQ</sequence>
<evidence type="ECO:0000313" key="2">
    <source>
        <dbReference type="Proteomes" id="UP000034617"/>
    </source>
</evidence>
<proteinExistence type="predicted"/>
<dbReference type="AlphaFoldDB" id="A0A0G1GWZ4"/>